<dbReference type="Pfam" id="PF12464">
    <property type="entry name" value="Mac"/>
    <property type="match status" value="1"/>
</dbReference>
<keyword evidence="5" id="KW-1185">Reference proteome</keyword>
<evidence type="ECO:0000256" key="2">
    <source>
        <dbReference type="ARBA" id="ARBA00022679"/>
    </source>
</evidence>
<proteinExistence type="inferred from homology"/>
<name>A0A1W1I530_9BACT</name>
<evidence type="ECO:0000313" key="5">
    <source>
        <dbReference type="Proteomes" id="UP000192042"/>
    </source>
</evidence>
<dbReference type="EMBL" id="LT828648">
    <property type="protein sequence ID" value="SLM48106.1"/>
    <property type="molecule type" value="Genomic_DNA"/>
</dbReference>
<reference evidence="4 5" key="1">
    <citation type="submission" date="2017-03" db="EMBL/GenBank/DDBJ databases">
        <authorList>
            <person name="Afonso C.L."/>
            <person name="Miller P.J."/>
            <person name="Scott M.A."/>
            <person name="Spackman E."/>
            <person name="Goraichik I."/>
            <person name="Dimitrov K.M."/>
            <person name="Suarez D.L."/>
            <person name="Swayne D.E."/>
        </authorList>
    </citation>
    <scope>NUCLEOTIDE SEQUENCE [LARGE SCALE GENOMIC DNA]</scope>
    <source>
        <strain evidence="4">Genome sequencing of Nitrospira japonica strain NJ11</strain>
    </source>
</reference>
<comment type="similarity">
    <text evidence="1">Belongs to the transferase hexapeptide repeat family.</text>
</comment>
<dbReference type="STRING" id="1325564.NSJP_1934"/>
<accession>A0A1W1I530</accession>
<dbReference type="OrthoDB" id="9815592at2"/>
<feature type="domain" description="Maltose/galactoside acetyltransferase" evidence="3">
    <location>
        <begin position="5"/>
        <end position="53"/>
    </location>
</feature>
<sequence length="54" mass="6122">MMAGRQKMLAGELYYPMDEELIRARERARHLCQTLNTSLGSINGQQRSTLIGDP</sequence>
<dbReference type="Gene3D" id="2.160.10.10">
    <property type="entry name" value="Hexapeptide repeat proteins"/>
    <property type="match status" value="1"/>
</dbReference>
<dbReference type="KEGG" id="nja:NSJP_1934"/>
<dbReference type="GO" id="GO:0008925">
    <property type="term" value="F:maltose O-acetyltransferase activity"/>
    <property type="evidence" value="ECO:0007669"/>
    <property type="project" value="UniProtKB-EC"/>
</dbReference>
<dbReference type="InterPro" id="IPR024688">
    <property type="entry name" value="Mac_dom"/>
</dbReference>
<evidence type="ECO:0000313" key="4">
    <source>
        <dbReference type="EMBL" id="SLM48106.1"/>
    </source>
</evidence>
<dbReference type="SMART" id="SM01266">
    <property type="entry name" value="Mac"/>
    <property type="match status" value="1"/>
</dbReference>
<evidence type="ECO:0000259" key="3">
    <source>
        <dbReference type="SMART" id="SM01266"/>
    </source>
</evidence>
<protein>
    <submittedName>
        <fullName evidence="4">Putative maltose O-acetyltransferase</fullName>
        <ecNumber evidence="4">2.3.1.79</ecNumber>
    </submittedName>
</protein>
<keyword evidence="4" id="KW-0012">Acyltransferase</keyword>
<dbReference type="Proteomes" id="UP000192042">
    <property type="component" value="Chromosome I"/>
</dbReference>
<gene>
    <name evidence="4" type="ORF">NSJP_1934</name>
</gene>
<keyword evidence="2 4" id="KW-0808">Transferase</keyword>
<organism evidence="4 5">
    <name type="scientific">Nitrospira japonica</name>
    <dbReference type="NCBI Taxonomy" id="1325564"/>
    <lineage>
        <taxon>Bacteria</taxon>
        <taxon>Pseudomonadati</taxon>
        <taxon>Nitrospirota</taxon>
        <taxon>Nitrospiria</taxon>
        <taxon>Nitrospirales</taxon>
        <taxon>Nitrospiraceae</taxon>
        <taxon>Nitrospira</taxon>
    </lineage>
</organism>
<evidence type="ECO:0000256" key="1">
    <source>
        <dbReference type="ARBA" id="ARBA00007274"/>
    </source>
</evidence>
<dbReference type="AlphaFoldDB" id="A0A1W1I530"/>
<dbReference type="EC" id="2.3.1.79" evidence="4"/>